<evidence type="ECO:0000313" key="7">
    <source>
        <dbReference type="EMBL" id="SUN60869.1"/>
    </source>
</evidence>
<reference evidence="7 8" key="1">
    <citation type="submission" date="2018-06" db="EMBL/GenBank/DDBJ databases">
        <authorList>
            <consortium name="Pathogen Informatics"/>
            <person name="Doyle S."/>
        </authorList>
    </citation>
    <scope>NUCLEOTIDE SEQUENCE [LARGE SCALE GENOMIC DNA]</scope>
    <source>
        <strain evidence="7 8">NCTC12224</strain>
    </source>
</reference>
<organism evidence="7 8">
    <name type="scientific">Streptococcus hyointestinalis</name>
    <dbReference type="NCBI Taxonomy" id="1337"/>
    <lineage>
        <taxon>Bacteria</taxon>
        <taxon>Bacillati</taxon>
        <taxon>Bacillota</taxon>
        <taxon>Bacilli</taxon>
        <taxon>Lactobacillales</taxon>
        <taxon>Streptococcaceae</taxon>
        <taxon>Streptococcus</taxon>
    </lineage>
</organism>
<dbReference type="PANTHER" id="PTHR43174:SF2">
    <property type="entry name" value="UDP-N-ACETYLGLUCOSAMINE 2-EPIMERASE"/>
    <property type="match status" value="1"/>
</dbReference>
<accession>A0A380K8C2</accession>
<keyword evidence="8" id="KW-1185">Reference proteome</keyword>
<evidence type="ECO:0000256" key="1">
    <source>
        <dbReference type="ARBA" id="ARBA00023235"/>
    </source>
</evidence>
<dbReference type="InterPro" id="IPR029767">
    <property type="entry name" value="WecB-like"/>
</dbReference>
<evidence type="ECO:0000256" key="4">
    <source>
        <dbReference type="ARBA" id="ARBA00079400"/>
    </source>
</evidence>
<feature type="domain" description="UDP-N-acetylglucosamine 2-epimerase" evidence="6">
    <location>
        <begin position="32"/>
        <end position="368"/>
    </location>
</feature>
<dbReference type="SUPFAM" id="SSF53756">
    <property type="entry name" value="UDP-Glycosyltransferase/glycogen phosphorylase"/>
    <property type="match status" value="1"/>
</dbReference>
<dbReference type="PANTHER" id="PTHR43174">
    <property type="entry name" value="UDP-N-ACETYLGLUCOSAMINE 2-EPIMERASE"/>
    <property type="match status" value="1"/>
</dbReference>
<dbReference type="CDD" id="cd03786">
    <property type="entry name" value="GTB_UDP-GlcNAc_2-Epimerase"/>
    <property type="match status" value="1"/>
</dbReference>
<dbReference type="Proteomes" id="UP000254924">
    <property type="component" value="Unassembled WGS sequence"/>
</dbReference>
<gene>
    <name evidence="7" type="primary">epsC</name>
    <name evidence="7" type="ORF">NCTC12224_01199</name>
</gene>
<dbReference type="NCBIfam" id="TIGR00236">
    <property type="entry name" value="wecB"/>
    <property type="match status" value="1"/>
</dbReference>
<protein>
    <recommendedName>
        <fullName evidence="3">UDP-N-acetylglucosamine 2-epimerase (non-hydrolyzing)</fullName>
        <ecNumber evidence="3">5.1.3.14</ecNumber>
    </recommendedName>
    <alternativeName>
        <fullName evidence="4">UDP-GlcNAc-2-epimerase</fullName>
    </alternativeName>
</protein>
<dbReference type="EC" id="5.1.3.14" evidence="3"/>
<name>A0A380K8C2_9STRE</name>
<dbReference type="InterPro" id="IPR003331">
    <property type="entry name" value="UDP_GlcNAc_Epimerase_2_dom"/>
</dbReference>
<sequence length="388" mass="43752">MSSEKRLKVMVVFGTRPEAIKMAPLIFQLKKEKHLFETKVVVTSQHRELLDQVCQVFGIVPDYDLDVMSERQSLVDVTTVILEKLDAVLKKEQPDMVLVHGDTATAFAASLATFYNHIKLGHVEAGLRTWDKLSPFPEEMNRQLTDAMCDVYFAPTAKSRANLLQEGRSQDAIFVTGNTVIDTLSLTISDSYHHELFDRLDANKRFILLTMHRRESHGDAMKEVFEAIYEVSAEYEDLEIVFPVHPNPNVQALAKQMLDGVEHIHLISPLDVVDFHNIARRSYFIMTDSGGVQEEAPSLGKPVLVLRKETERPEGVQAGTLRLVGTDKETIKSAMRELLGDRECYNRMARAQNLYGDGCASERITQALAYHFGRAERPLDFASGVSDE</sequence>
<evidence type="ECO:0000256" key="5">
    <source>
        <dbReference type="RuleBase" id="RU003513"/>
    </source>
</evidence>
<evidence type="ECO:0000259" key="6">
    <source>
        <dbReference type="Pfam" id="PF02350"/>
    </source>
</evidence>
<evidence type="ECO:0000256" key="3">
    <source>
        <dbReference type="ARBA" id="ARBA00038858"/>
    </source>
</evidence>
<dbReference type="FunFam" id="3.40.50.2000:FF:000043">
    <property type="entry name" value="UDP-N-acetylglucosamine 2-epimerase"/>
    <property type="match status" value="1"/>
</dbReference>
<dbReference type="EMBL" id="UHFN01000007">
    <property type="protein sequence ID" value="SUN60869.1"/>
    <property type="molecule type" value="Genomic_DNA"/>
</dbReference>
<proteinExistence type="inferred from homology"/>
<keyword evidence="1 5" id="KW-0413">Isomerase</keyword>
<dbReference type="AlphaFoldDB" id="A0A380K8C2"/>
<dbReference type="GO" id="GO:0008761">
    <property type="term" value="F:UDP-N-acetylglucosamine 2-epimerase activity"/>
    <property type="evidence" value="ECO:0007669"/>
    <property type="project" value="UniProtKB-EC"/>
</dbReference>
<evidence type="ECO:0000256" key="2">
    <source>
        <dbReference type="ARBA" id="ARBA00038209"/>
    </source>
</evidence>
<evidence type="ECO:0000313" key="8">
    <source>
        <dbReference type="Proteomes" id="UP000254924"/>
    </source>
</evidence>
<dbReference type="Gene3D" id="3.40.50.2000">
    <property type="entry name" value="Glycogen Phosphorylase B"/>
    <property type="match status" value="2"/>
</dbReference>
<dbReference type="Pfam" id="PF02350">
    <property type="entry name" value="Epimerase_2"/>
    <property type="match status" value="1"/>
</dbReference>
<comment type="similarity">
    <text evidence="2 5">Belongs to the UDP-N-acetylglucosamine 2-epimerase family.</text>
</comment>